<keyword evidence="3" id="KW-1185">Reference proteome</keyword>
<dbReference type="Proteomes" id="UP000041254">
    <property type="component" value="Unassembled WGS sequence"/>
</dbReference>
<feature type="region of interest" description="Disordered" evidence="1">
    <location>
        <begin position="563"/>
        <end position="583"/>
    </location>
</feature>
<feature type="compositionally biased region" description="Polar residues" evidence="1">
    <location>
        <begin position="194"/>
        <end position="216"/>
    </location>
</feature>
<evidence type="ECO:0000313" key="3">
    <source>
        <dbReference type="Proteomes" id="UP000041254"/>
    </source>
</evidence>
<dbReference type="VEuPathDB" id="CryptoDB:Vbra_5572"/>
<accession>A0A0G4F285</accession>
<dbReference type="InParanoid" id="A0A0G4F285"/>
<proteinExistence type="predicted"/>
<dbReference type="OrthoDB" id="364499at2759"/>
<feature type="region of interest" description="Disordered" evidence="1">
    <location>
        <begin position="191"/>
        <end position="244"/>
    </location>
</feature>
<protein>
    <submittedName>
        <fullName evidence="2">Uncharacterized protein</fullName>
    </submittedName>
</protein>
<sequence>MVLEKIKYITSPTAYHVVHNCYDGGRLPLLKISAWQSDKRLYWKHKWRRGRVKCRFGKLNRHHGSEPDFPDPAIVPLETVPLIAKEAALNNLTNAEFWRQYCERLRQARDVMSANDISNVLDSLVAINYRNVELMKLWSRELVDDVKQLRPEECAVIANGYAHFNCYSPDLMKALADHTLFLIHPKSLMLPPASTDQHQPQMQIAGPQHQQSSSQLMMPPGDSPAPAPSDTGGPSDGPRDRALAAGFTPRSLGVLLNSYAKLNHYHPLLLQKAAEGLAADASEQLSIRQRTTARAMSLSDYANVLVPFARFAYRRRGDIEEGLSGAGSRLGTDMSVARLLEAMSVPLVDKLEMLARNGKELLSEKDVSDEMESSPEREMFLREEGNQPMSAEHSYSYTNATGCGNPCHVLATLQPSTGATRARGKFTRNDRFSTCAMPPGVGVGLGIGSKTAINVSSTFALSSAASVYLSLVVLYTANKSRGGMPSSLRSALLKLLAMQLQLIQAYSLRQLEAIAATHHRNHMDYFSEPDLTTQGLTADKAMAEGEQQDAAVSTGRVRLRLSEDEGMDESLPGEMMEGEEPEGLPPFPEANPAPSLLFSSPMSGVAEGEGALVAVEGGGEAMIDTSTALVRSRGEVLPRGGEMVEEEDEGEEGEDVLPRVSIERQVKLKDSFHTEVYASYDPIIAHRRHRILAALGIALDALAIECKQRVGGDSGPASDYYVHMMTGQHTMSEDELAFLSQAMEVLRATGCVGMAPSSLVSAMELFAVWRRHVDDTQGYDVTPMAHEAVRRAITLNGDFRRLDRLNKAMNLDAYSEYALQRPH</sequence>
<name>A0A0G4F285_VITBC</name>
<gene>
    <name evidence="2" type="ORF">Vbra_5572</name>
</gene>
<evidence type="ECO:0000313" key="2">
    <source>
        <dbReference type="EMBL" id="CEM06175.1"/>
    </source>
</evidence>
<organism evidence="2 3">
    <name type="scientific">Vitrella brassicaformis (strain CCMP3155)</name>
    <dbReference type="NCBI Taxonomy" id="1169540"/>
    <lineage>
        <taxon>Eukaryota</taxon>
        <taxon>Sar</taxon>
        <taxon>Alveolata</taxon>
        <taxon>Colpodellida</taxon>
        <taxon>Vitrellaceae</taxon>
        <taxon>Vitrella</taxon>
    </lineage>
</organism>
<dbReference type="EMBL" id="CDMY01000366">
    <property type="protein sequence ID" value="CEM06175.1"/>
    <property type="molecule type" value="Genomic_DNA"/>
</dbReference>
<reference evidence="2 3" key="1">
    <citation type="submission" date="2014-11" db="EMBL/GenBank/DDBJ databases">
        <authorList>
            <person name="Zhu J."/>
            <person name="Qi W."/>
            <person name="Song R."/>
        </authorList>
    </citation>
    <scope>NUCLEOTIDE SEQUENCE [LARGE SCALE GENOMIC DNA]</scope>
</reference>
<evidence type="ECO:0000256" key="1">
    <source>
        <dbReference type="SAM" id="MobiDB-lite"/>
    </source>
</evidence>
<dbReference type="AlphaFoldDB" id="A0A0G4F285"/>